<dbReference type="RefSeq" id="XP_011398712.1">
    <property type="nucleotide sequence ID" value="XM_011400410.1"/>
</dbReference>
<proteinExistence type="predicted"/>
<evidence type="ECO:0000313" key="2">
    <source>
        <dbReference type="EMBL" id="KFM25816.1"/>
    </source>
</evidence>
<dbReference type="AlphaFoldDB" id="A0A087SJB2"/>
<accession>A0A087SJB2</accession>
<gene>
    <name evidence="2" type="ORF">F751_1430</name>
</gene>
<protein>
    <submittedName>
        <fullName evidence="2">Uncharacterized protein</fullName>
    </submittedName>
</protein>
<dbReference type="EMBL" id="KL662123">
    <property type="protein sequence ID" value="KFM25816.1"/>
    <property type="molecule type" value="Genomic_DNA"/>
</dbReference>
<keyword evidence="3" id="KW-1185">Reference proteome</keyword>
<dbReference type="Proteomes" id="UP000028924">
    <property type="component" value="Unassembled WGS sequence"/>
</dbReference>
<name>A0A087SJB2_AUXPR</name>
<evidence type="ECO:0000256" key="1">
    <source>
        <dbReference type="SAM" id="MobiDB-lite"/>
    </source>
</evidence>
<dbReference type="GeneID" id="23612821"/>
<reference evidence="2 3" key="1">
    <citation type="journal article" date="2014" name="BMC Genomics">
        <title>Oil accumulation mechanisms of the oleaginous microalga Chlorella protothecoides revealed through its genome, transcriptomes, and proteomes.</title>
        <authorList>
            <person name="Gao C."/>
            <person name="Wang Y."/>
            <person name="Shen Y."/>
            <person name="Yan D."/>
            <person name="He X."/>
            <person name="Dai J."/>
            <person name="Wu Q."/>
        </authorList>
    </citation>
    <scope>NUCLEOTIDE SEQUENCE [LARGE SCALE GENOMIC DNA]</scope>
    <source>
        <strain evidence="2 3">0710</strain>
    </source>
</reference>
<feature type="region of interest" description="Disordered" evidence="1">
    <location>
        <begin position="1"/>
        <end position="49"/>
    </location>
</feature>
<evidence type="ECO:0000313" key="3">
    <source>
        <dbReference type="Proteomes" id="UP000028924"/>
    </source>
</evidence>
<sequence length="104" mass="11569">MCHWPGSILPGRQDERRTRPVSSLPLHRPLLHDAPRPSPIAPCPAERRPRFKPLPDPLAAFCFHITLDGQQAGRHGAAHPRRGGATPRGYPMAYFRVHSRAVSS</sequence>
<dbReference type="KEGG" id="apro:F751_1430"/>
<organism evidence="2 3">
    <name type="scientific">Auxenochlorella protothecoides</name>
    <name type="common">Green microalga</name>
    <name type="synonym">Chlorella protothecoides</name>
    <dbReference type="NCBI Taxonomy" id="3075"/>
    <lineage>
        <taxon>Eukaryota</taxon>
        <taxon>Viridiplantae</taxon>
        <taxon>Chlorophyta</taxon>
        <taxon>core chlorophytes</taxon>
        <taxon>Trebouxiophyceae</taxon>
        <taxon>Chlorellales</taxon>
        <taxon>Chlorellaceae</taxon>
        <taxon>Auxenochlorella</taxon>
    </lineage>
</organism>